<dbReference type="EMBL" id="CP001848">
    <property type="protein sequence ID" value="ADB15475.1"/>
    <property type="molecule type" value="Genomic_DNA"/>
</dbReference>
<evidence type="ECO:0000256" key="6">
    <source>
        <dbReference type="ARBA" id="ARBA00023033"/>
    </source>
</evidence>
<dbReference type="InterPro" id="IPR001128">
    <property type="entry name" value="Cyt_P450"/>
</dbReference>
<dbReference type="GO" id="GO:0004497">
    <property type="term" value="F:monooxygenase activity"/>
    <property type="evidence" value="ECO:0007669"/>
    <property type="project" value="UniProtKB-KW"/>
</dbReference>
<comment type="cofactor">
    <cofactor evidence="7">
        <name>heme</name>
        <dbReference type="ChEBI" id="CHEBI:30413"/>
    </cofactor>
</comment>
<evidence type="ECO:0000256" key="2">
    <source>
        <dbReference type="ARBA" id="ARBA00022617"/>
    </source>
</evidence>
<dbReference type="GO" id="GO:0016705">
    <property type="term" value="F:oxidoreductase activity, acting on paired donors, with incorporation or reduction of molecular oxygen"/>
    <property type="evidence" value="ECO:0007669"/>
    <property type="project" value="InterPro"/>
</dbReference>
<dbReference type="GO" id="GO:0020037">
    <property type="term" value="F:heme binding"/>
    <property type="evidence" value="ECO:0007669"/>
    <property type="project" value="InterPro"/>
</dbReference>
<accession>D2R697</accession>
<evidence type="ECO:0000313" key="9">
    <source>
        <dbReference type="EMBL" id="ADB15475.1"/>
    </source>
</evidence>
<dbReference type="InterPro" id="IPR036396">
    <property type="entry name" value="Cyt_P450_sf"/>
</dbReference>
<evidence type="ECO:0000256" key="3">
    <source>
        <dbReference type="ARBA" id="ARBA00022723"/>
    </source>
</evidence>
<dbReference type="eggNOG" id="COG2124">
    <property type="taxonomic scope" value="Bacteria"/>
</dbReference>
<dbReference type="PANTHER" id="PTHR24291:SF50">
    <property type="entry name" value="BIFUNCTIONAL ALBAFLAVENONE MONOOXYGENASE_TERPENE SYNTHASE"/>
    <property type="match status" value="1"/>
</dbReference>
<dbReference type="STRING" id="530564.Psta_0790"/>
<protein>
    <submittedName>
        <fullName evidence="9">Cytochrome P450</fullName>
    </submittedName>
</protein>
<dbReference type="Proteomes" id="UP000001887">
    <property type="component" value="Chromosome"/>
</dbReference>
<keyword evidence="10" id="KW-1185">Reference proteome</keyword>
<organism evidence="9 10">
    <name type="scientific">Pirellula staleyi (strain ATCC 27377 / DSM 6068 / ICPB 4128)</name>
    <name type="common">Pirella staleyi</name>
    <dbReference type="NCBI Taxonomy" id="530564"/>
    <lineage>
        <taxon>Bacteria</taxon>
        <taxon>Pseudomonadati</taxon>
        <taxon>Planctomycetota</taxon>
        <taxon>Planctomycetia</taxon>
        <taxon>Pirellulales</taxon>
        <taxon>Pirellulaceae</taxon>
        <taxon>Pirellula</taxon>
    </lineage>
</organism>
<dbReference type="AlphaFoldDB" id="D2R697"/>
<sequence>MNSPKPSSRSLPGPRGHWLWGCLPDLRRDMLGFFTSCKNEFGDAAYFRVGRRRSMLLSHPDDIERVLVTENKRFQKNFALQFFMRPLLGRGLLLNEGESWLRQRRLIQPAFSRSQIAGYTTSMSDLADRMLSSWQDGQPVDIHRAMMQLTMAIAGKTLLDVEVGERFDEISTCLDDITRDFRRRFAFPIPIPHWVPTPGNYRLWRAIGKLDAAIFRMIDERRAGAARGEDFLSLLIDARDEENGQGMSDRQLRDEVVTMFLAGHETTANALSWTFQLLAENPVWQSKIADEVTQVVGKNTPTMLDLPKLQLCERVVREGMRLYPPAYIVGRRSEVDCQIGEHFIPRRTNVLMSQWVVHRDERWYDDPLRFHPDRWTPGMIAELPKYAYFPFGGGPRGCIGREFAMVEATLLLATVLRKFELSLIDRTPVPMNTAVTLRPARAMEMQLTLRSSKRWQTYGTKSPVVPAASVTGTSLRPTPK</sequence>
<proteinExistence type="inferred from homology"/>
<evidence type="ECO:0000256" key="4">
    <source>
        <dbReference type="ARBA" id="ARBA00023002"/>
    </source>
</evidence>
<dbReference type="GO" id="GO:0005506">
    <property type="term" value="F:iron ion binding"/>
    <property type="evidence" value="ECO:0007669"/>
    <property type="project" value="InterPro"/>
</dbReference>
<feature type="binding site" description="axial binding residue" evidence="7">
    <location>
        <position position="398"/>
    </location>
    <ligand>
        <name>heme</name>
        <dbReference type="ChEBI" id="CHEBI:30413"/>
    </ligand>
    <ligandPart>
        <name>Fe</name>
        <dbReference type="ChEBI" id="CHEBI:18248"/>
    </ligandPart>
</feature>
<dbReference type="Gene3D" id="1.10.630.10">
    <property type="entry name" value="Cytochrome P450"/>
    <property type="match status" value="1"/>
</dbReference>
<dbReference type="SUPFAM" id="SSF48264">
    <property type="entry name" value="Cytochrome P450"/>
    <property type="match status" value="1"/>
</dbReference>
<evidence type="ECO:0000256" key="1">
    <source>
        <dbReference type="ARBA" id="ARBA00010617"/>
    </source>
</evidence>
<keyword evidence="5 7" id="KW-0408">Iron</keyword>
<gene>
    <name evidence="9" type="ordered locus">Psta_0790</name>
</gene>
<dbReference type="PANTHER" id="PTHR24291">
    <property type="entry name" value="CYTOCHROME P450 FAMILY 4"/>
    <property type="match status" value="1"/>
</dbReference>
<dbReference type="CDD" id="cd20620">
    <property type="entry name" value="CYP132-like"/>
    <property type="match status" value="1"/>
</dbReference>
<name>D2R697_PIRSD</name>
<dbReference type="InterPro" id="IPR050196">
    <property type="entry name" value="Cytochrome_P450_Monoox"/>
</dbReference>
<evidence type="ECO:0000256" key="7">
    <source>
        <dbReference type="PIRSR" id="PIRSR602401-1"/>
    </source>
</evidence>
<evidence type="ECO:0000256" key="5">
    <source>
        <dbReference type="ARBA" id="ARBA00023004"/>
    </source>
</evidence>
<dbReference type="PROSITE" id="PS00086">
    <property type="entry name" value="CYTOCHROME_P450"/>
    <property type="match status" value="1"/>
</dbReference>
<dbReference type="HOGENOM" id="CLU_001570_5_1_0"/>
<keyword evidence="6 8" id="KW-0503">Monooxygenase</keyword>
<dbReference type="KEGG" id="psl:Psta_0790"/>
<keyword evidence="3 7" id="KW-0479">Metal-binding</keyword>
<reference evidence="9 10" key="1">
    <citation type="journal article" date="2009" name="Stand. Genomic Sci.">
        <title>Complete genome sequence of Pirellula staleyi type strain (ATCC 27377).</title>
        <authorList>
            <person name="Clum A."/>
            <person name="Tindall B.J."/>
            <person name="Sikorski J."/>
            <person name="Ivanova N."/>
            <person name="Mavrommatis K."/>
            <person name="Lucas S."/>
            <person name="Glavina del Rio T."/>
            <person name="Nolan M."/>
            <person name="Chen F."/>
            <person name="Tice H."/>
            <person name="Pitluck S."/>
            <person name="Cheng J.F."/>
            <person name="Chertkov O."/>
            <person name="Brettin T."/>
            <person name="Han C."/>
            <person name="Detter J.C."/>
            <person name="Kuske C."/>
            <person name="Bruce D."/>
            <person name="Goodwin L."/>
            <person name="Ovchinikova G."/>
            <person name="Pati A."/>
            <person name="Mikhailova N."/>
            <person name="Chen A."/>
            <person name="Palaniappan K."/>
            <person name="Land M."/>
            <person name="Hauser L."/>
            <person name="Chang Y.J."/>
            <person name="Jeffries C.D."/>
            <person name="Chain P."/>
            <person name="Rohde M."/>
            <person name="Goker M."/>
            <person name="Bristow J."/>
            <person name="Eisen J.A."/>
            <person name="Markowitz V."/>
            <person name="Hugenholtz P."/>
            <person name="Kyrpides N.C."/>
            <person name="Klenk H.P."/>
            <person name="Lapidus A."/>
        </authorList>
    </citation>
    <scope>NUCLEOTIDE SEQUENCE [LARGE SCALE GENOMIC DNA]</scope>
    <source>
        <strain evidence="10">ATCC 27377 / DSM 6068 / ICPB 4128</strain>
    </source>
</reference>
<evidence type="ECO:0000256" key="8">
    <source>
        <dbReference type="RuleBase" id="RU000461"/>
    </source>
</evidence>
<evidence type="ECO:0000313" key="10">
    <source>
        <dbReference type="Proteomes" id="UP000001887"/>
    </source>
</evidence>
<dbReference type="PRINTS" id="PR00385">
    <property type="entry name" value="P450"/>
</dbReference>
<dbReference type="PRINTS" id="PR00463">
    <property type="entry name" value="EP450I"/>
</dbReference>
<dbReference type="OrthoDB" id="9789468at2"/>
<keyword evidence="4 8" id="KW-0560">Oxidoreductase</keyword>
<dbReference type="Pfam" id="PF00067">
    <property type="entry name" value="p450"/>
    <property type="match status" value="1"/>
</dbReference>
<dbReference type="InterPro" id="IPR002401">
    <property type="entry name" value="Cyt_P450_E_grp-I"/>
</dbReference>
<dbReference type="InterPro" id="IPR017972">
    <property type="entry name" value="Cyt_P450_CS"/>
</dbReference>
<keyword evidence="2 7" id="KW-0349">Heme</keyword>
<comment type="similarity">
    <text evidence="1 8">Belongs to the cytochrome P450 family.</text>
</comment>